<protein>
    <submittedName>
        <fullName evidence="2">Uncharacterized protein</fullName>
    </submittedName>
</protein>
<feature type="non-terminal residue" evidence="2">
    <location>
        <position position="163"/>
    </location>
</feature>
<comment type="caution">
    <text evidence="2">The sequence shown here is derived from an EMBL/GenBank/DDBJ whole genome shotgun (WGS) entry which is preliminary data.</text>
</comment>
<evidence type="ECO:0000256" key="1">
    <source>
        <dbReference type="SAM" id="Phobius"/>
    </source>
</evidence>
<feature type="transmembrane region" description="Helical" evidence="1">
    <location>
        <begin position="53"/>
        <end position="78"/>
    </location>
</feature>
<keyword evidence="1" id="KW-1133">Transmembrane helix</keyword>
<feature type="transmembrane region" description="Helical" evidence="1">
    <location>
        <begin position="90"/>
        <end position="108"/>
    </location>
</feature>
<keyword evidence="3" id="KW-1185">Reference proteome</keyword>
<evidence type="ECO:0000313" key="3">
    <source>
        <dbReference type="Proteomes" id="UP000746747"/>
    </source>
</evidence>
<dbReference type="EMBL" id="CAKAEH010001594">
    <property type="protein sequence ID" value="CAG9537872.1"/>
    <property type="molecule type" value="Genomic_DNA"/>
</dbReference>
<feature type="transmembrane region" description="Helical" evidence="1">
    <location>
        <begin position="12"/>
        <end position="32"/>
    </location>
</feature>
<proteinExistence type="predicted"/>
<reference evidence="2" key="1">
    <citation type="submission" date="2021-09" db="EMBL/GenBank/DDBJ databases">
        <authorList>
            <consortium name="Pathogen Informatics"/>
        </authorList>
    </citation>
    <scope>NUCLEOTIDE SEQUENCE</scope>
</reference>
<gene>
    <name evidence="2" type="ORF">CJOHNSTONI_LOCUS7633</name>
</gene>
<dbReference type="AlphaFoldDB" id="A0A8J2MA53"/>
<keyword evidence="1" id="KW-0472">Membrane</keyword>
<accession>A0A8J2MA53</accession>
<feature type="transmembrane region" description="Helical" evidence="1">
    <location>
        <begin position="120"/>
        <end position="152"/>
    </location>
</feature>
<dbReference type="Proteomes" id="UP000746747">
    <property type="component" value="Unassembled WGS sequence"/>
</dbReference>
<evidence type="ECO:0000313" key="2">
    <source>
        <dbReference type="EMBL" id="CAG9537872.1"/>
    </source>
</evidence>
<sequence length="163" mass="18679">SVKPGRPYFNELVLIATSLFINYSYNGFFALLQLRKTAIFSKGVSLSSFSQPVLLVVLHFYAVLAYTAFGVCSIWNIVRYGLFAVYEDPARIPTYYMIFLKLIQLWAGKIHFFRAHYISVAVLMYTAFIQQFTCIAQLGFSFIAVIGLNWFVNQGELKSEKEH</sequence>
<name>A0A8J2MA53_9BILA</name>
<keyword evidence="1" id="KW-0812">Transmembrane</keyword>
<organism evidence="2 3">
    <name type="scientific">Cercopithifilaria johnstoni</name>
    <dbReference type="NCBI Taxonomy" id="2874296"/>
    <lineage>
        <taxon>Eukaryota</taxon>
        <taxon>Metazoa</taxon>
        <taxon>Ecdysozoa</taxon>
        <taxon>Nematoda</taxon>
        <taxon>Chromadorea</taxon>
        <taxon>Rhabditida</taxon>
        <taxon>Spirurina</taxon>
        <taxon>Spiruromorpha</taxon>
        <taxon>Filarioidea</taxon>
        <taxon>Onchocercidae</taxon>
        <taxon>Cercopithifilaria</taxon>
    </lineage>
</organism>